<reference evidence="1 2" key="1">
    <citation type="submission" date="2015-07" db="EMBL/GenBank/DDBJ databases">
        <authorList>
            <consortium name="Pathogen Informatics"/>
        </authorList>
    </citation>
    <scope>NUCLEOTIDE SEQUENCE [LARGE SCALE GENOMIC DNA]</scope>
    <source>
        <strain evidence="1 2">A316</strain>
    </source>
</reference>
<dbReference type="EMBL" id="CWQY01000008">
    <property type="protein sequence ID" value="CSC51786.1"/>
    <property type="molecule type" value="Genomic_DNA"/>
</dbReference>
<evidence type="ECO:0000313" key="2">
    <source>
        <dbReference type="Proteomes" id="UP000041770"/>
    </source>
</evidence>
<sequence>MWLQHQTKTFPSLVGVWIGDNLDKDYLNADSSYDLALSCHTTILAAQAFFQTIRAHALSMHARKLVAPLG</sequence>
<organism evidence="1 2">
    <name type="scientific">Vibrio cholerae</name>
    <dbReference type="NCBI Taxonomy" id="666"/>
    <lineage>
        <taxon>Bacteria</taxon>
        <taxon>Pseudomonadati</taxon>
        <taxon>Pseudomonadota</taxon>
        <taxon>Gammaproteobacteria</taxon>
        <taxon>Vibrionales</taxon>
        <taxon>Vibrionaceae</taxon>
        <taxon>Vibrio</taxon>
    </lineage>
</organism>
<proteinExistence type="predicted"/>
<gene>
    <name evidence="1" type="ORF">ERS013200_01583</name>
</gene>
<dbReference type="Proteomes" id="UP000041770">
    <property type="component" value="Unassembled WGS sequence"/>
</dbReference>
<evidence type="ECO:0000313" key="1">
    <source>
        <dbReference type="EMBL" id="CSC51786.1"/>
    </source>
</evidence>
<dbReference type="AlphaFoldDB" id="A0A655YW78"/>
<protein>
    <submittedName>
        <fullName evidence="1">Uncharacterized protein</fullName>
    </submittedName>
</protein>
<accession>A0A655YW78</accession>
<name>A0A655YW78_VIBCL</name>